<dbReference type="CDD" id="cd21904">
    <property type="entry name" value="TtfA-like"/>
    <property type="match status" value="1"/>
</dbReference>
<evidence type="ECO:0000313" key="2">
    <source>
        <dbReference type="EMBL" id="AGF73513.1"/>
    </source>
</evidence>
<sequence>MATLAFVLAALAVLAAALLWYFDARQRSRRAQPTQNKRSDQSTAAAPQPQSAGQESDSGPEPEPEEVAPSDNDEPLDVEVEETAEENPKTAVSQEFEPGPEPPEPGPETKSVPRPEPDPGPEPAPEPESVPEPKLAPAPAPDPEPEPEPTSESAPGPDDEPDEEEESQRPARSAKSHRASGLLPGSLRRERRAWATEKGFDFLRSDEYLNDEWARGAAASGAAARDIVRGEAFGHEMVLMDLGGVNVMAVRRGGASGVVVDFRRESFEDHQPSDDLIVVRTIGDFHIFATESGPAERLIDKRVTTALSALPEVVTAVWMESDWVLAQTDKGSHSGDWEAMLAPLALLADAARVLPPRPSAAQILHVEDLDPTRRMAPPGEPVPVDREHPEEVEPLARPLVVRPEEPLEMPTRVRAETRGVVEPRAIGADEVEAIADGAETDPFGQFRGTRMPRDLSRGPSIFDDDGDR</sequence>
<gene>
    <name evidence="2" type="ORF">A605_12585</name>
</gene>
<dbReference type="InterPro" id="IPR049726">
    <property type="entry name" value="TtfA-like_core"/>
</dbReference>
<dbReference type="EMBL" id="CP003697">
    <property type="protein sequence ID" value="AGF73513.1"/>
    <property type="molecule type" value="Genomic_DNA"/>
</dbReference>
<feature type="compositionally biased region" description="Acidic residues" evidence="1">
    <location>
        <begin position="58"/>
        <end position="85"/>
    </location>
</feature>
<proteinExistence type="predicted"/>
<name>M1NQ71_9CORY</name>
<dbReference type="RefSeq" id="WP_015401928.1">
    <property type="nucleotide sequence ID" value="NC_020302.1"/>
</dbReference>
<dbReference type="eggNOG" id="ENOG502ZNE6">
    <property type="taxonomic scope" value="Bacteria"/>
</dbReference>
<feature type="region of interest" description="Disordered" evidence="1">
    <location>
        <begin position="371"/>
        <end position="390"/>
    </location>
</feature>
<evidence type="ECO:0000256" key="1">
    <source>
        <dbReference type="SAM" id="MobiDB-lite"/>
    </source>
</evidence>
<accession>M1NQ71</accession>
<dbReference type="OrthoDB" id="4427386at2"/>
<organism evidence="2 3">
    <name type="scientific">Corynebacterium halotolerans YIM 70093 = DSM 44683</name>
    <dbReference type="NCBI Taxonomy" id="1121362"/>
    <lineage>
        <taxon>Bacteria</taxon>
        <taxon>Bacillati</taxon>
        <taxon>Actinomycetota</taxon>
        <taxon>Actinomycetes</taxon>
        <taxon>Mycobacteriales</taxon>
        <taxon>Corynebacteriaceae</taxon>
        <taxon>Corynebacterium</taxon>
    </lineage>
</organism>
<dbReference type="HOGENOM" id="CLU_025378_0_1_11"/>
<dbReference type="Proteomes" id="UP000011723">
    <property type="component" value="Chromosome"/>
</dbReference>
<protein>
    <submittedName>
        <fullName evidence="2">Uncharacterized protein</fullName>
    </submittedName>
</protein>
<dbReference type="AlphaFoldDB" id="M1NQ71"/>
<dbReference type="STRING" id="1121362.A605_12585"/>
<feature type="compositionally biased region" description="Low complexity" evidence="1">
    <location>
        <begin position="41"/>
        <end position="56"/>
    </location>
</feature>
<feature type="compositionally biased region" description="Acidic residues" evidence="1">
    <location>
        <begin position="157"/>
        <end position="166"/>
    </location>
</feature>
<evidence type="ECO:0000313" key="3">
    <source>
        <dbReference type="Proteomes" id="UP000011723"/>
    </source>
</evidence>
<feature type="region of interest" description="Disordered" evidence="1">
    <location>
        <begin position="431"/>
        <end position="468"/>
    </location>
</feature>
<keyword evidence="3" id="KW-1185">Reference proteome</keyword>
<dbReference type="PATRIC" id="fig|1121362.3.peg.2558"/>
<feature type="region of interest" description="Disordered" evidence="1">
    <location>
        <begin position="27"/>
        <end position="184"/>
    </location>
</feature>
<feature type="compositionally biased region" description="Pro residues" evidence="1">
    <location>
        <begin position="118"/>
        <end position="142"/>
    </location>
</feature>
<reference evidence="2 3" key="1">
    <citation type="journal article" date="2012" name="Stand. Genomic Sci.">
        <title>Genome sequence of the halotolerant bacterium Corynebacterium halotolerans type strain YIM 70093(T) (= DSM 44683(T)).</title>
        <authorList>
            <person name="Ruckert C."/>
            <person name="Albersmeier A."/>
            <person name="Al-Dilaimi A."/>
            <person name="Niehaus K."/>
            <person name="Szczepanowski R."/>
            <person name="Kalinowski J."/>
        </authorList>
    </citation>
    <scope>NUCLEOTIDE SEQUENCE [LARGE SCALE GENOMIC DNA]</scope>
    <source>
        <strain evidence="2">YIM 70093</strain>
    </source>
</reference>
<dbReference type="KEGG" id="chn:A605_12585"/>